<evidence type="ECO:0000256" key="4">
    <source>
        <dbReference type="ARBA" id="ARBA00022989"/>
    </source>
</evidence>
<feature type="transmembrane region" description="Helical" evidence="7">
    <location>
        <begin position="208"/>
        <end position="228"/>
    </location>
</feature>
<feature type="transmembrane region" description="Helical" evidence="7">
    <location>
        <begin position="115"/>
        <end position="136"/>
    </location>
</feature>
<keyword evidence="5 7" id="KW-0472">Membrane</keyword>
<evidence type="ECO:0000256" key="7">
    <source>
        <dbReference type="SAM" id="Phobius"/>
    </source>
</evidence>
<evidence type="ECO:0000256" key="5">
    <source>
        <dbReference type="ARBA" id="ARBA00023136"/>
    </source>
</evidence>
<feature type="domain" description="Copper resistance protein D" evidence="8">
    <location>
        <begin position="244"/>
        <end position="341"/>
    </location>
</feature>
<evidence type="ECO:0000259" key="8">
    <source>
        <dbReference type="Pfam" id="PF05425"/>
    </source>
</evidence>
<evidence type="ECO:0000313" key="9">
    <source>
        <dbReference type="EMBL" id="GAA0462999.1"/>
    </source>
</evidence>
<keyword evidence="4 7" id="KW-1133">Transmembrane helix</keyword>
<dbReference type="PANTHER" id="PTHR34820">
    <property type="entry name" value="INNER MEMBRANE PROTEIN YEBZ"/>
    <property type="match status" value="1"/>
</dbReference>
<feature type="transmembrane region" description="Helical" evidence="7">
    <location>
        <begin position="290"/>
        <end position="307"/>
    </location>
</feature>
<dbReference type="EMBL" id="BAAABY010000023">
    <property type="protein sequence ID" value="GAA0462999.1"/>
    <property type="molecule type" value="Genomic_DNA"/>
</dbReference>
<reference evidence="9 10" key="1">
    <citation type="journal article" date="2019" name="Int. J. Syst. Evol. Microbiol.">
        <title>The Global Catalogue of Microorganisms (GCM) 10K type strain sequencing project: providing services to taxonomists for standard genome sequencing and annotation.</title>
        <authorList>
            <consortium name="The Broad Institute Genomics Platform"/>
            <consortium name="The Broad Institute Genome Sequencing Center for Infectious Disease"/>
            <person name="Wu L."/>
            <person name="Ma J."/>
        </authorList>
    </citation>
    <scope>NUCLEOTIDE SEQUENCE [LARGE SCALE GENOMIC DNA]</scope>
    <source>
        <strain evidence="9 10">JCM 4805</strain>
    </source>
</reference>
<feature type="transmembrane region" description="Helical" evidence="7">
    <location>
        <begin position="249"/>
        <end position="270"/>
    </location>
</feature>
<evidence type="ECO:0000256" key="1">
    <source>
        <dbReference type="ARBA" id="ARBA00004651"/>
    </source>
</evidence>
<dbReference type="Pfam" id="PF05425">
    <property type="entry name" value="CopD"/>
    <property type="match status" value="1"/>
</dbReference>
<accession>A0ABN0ZYD3</accession>
<keyword evidence="3 7" id="KW-0812">Transmembrane</keyword>
<name>A0ABN0ZYD3_9ACTN</name>
<feature type="transmembrane region" description="Helical" evidence="7">
    <location>
        <begin position="328"/>
        <end position="348"/>
    </location>
</feature>
<gene>
    <name evidence="9" type="ORF">GCM10010361_28600</name>
</gene>
<sequence length="350" mass="36180">MQRQVFGVPAMRPSTTTTGDRSVPAAAPAPPRAGTGRTAALLVLFVAATIISLAGPGAALHGTGEAAAPGAHWVTLLRVLLFAAVCVQVGEVIAPWLARRVPRAPELLPRGWSAAAAWGGAVAALGLALIVAAGNLVPSRLADMDLADLYRTRDGLLALLEVDAFLVAALLARSRRPAAQALPLAAIAVAEALRAHPATEDGPLLGSALTLVHFTCAALWAGGLLHVLRMVRLWRALEPAAGAELLARYARGAAGLLIALTVTGVCSTLRRMPPGTVLDQLTSTAYGRTLLAKVLLVAVASALALCARRRLRHAADPLTACTPARFEVLTLGLTVVVTALLTALPVPIRW</sequence>
<keyword evidence="10" id="KW-1185">Reference proteome</keyword>
<feature type="transmembrane region" description="Helical" evidence="7">
    <location>
        <begin position="39"/>
        <end position="59"/>
    </location>
</feature>
<dbReference type="InterPro" id="IPR008457">
    <property type="entry name" value="Cu-R_CopD_dom"/>
</dbReference>
<evidence type="ECO:0000313" key="10">
    <source>
        <dbReference type="Proteomes" id="UP001500909"/>
    </source>
</evidence>
<dbReference type="PANTHER" id="PTHR34820:SF4">
    <property type="entry name" value="INNER MEMBRANE PROTEIN YEBZ"/>
    <property type="match status" value="1"/>
</dbReference>
<proteinExistence type="predicted"/>
<dbReference type="RefSeq" id="WP_346095310.1">
    <property type="nucleotide sequence ID" value="NZ_BAAABY010000023.1"/>
</dbReference>
<comment type="caution">
    <text evidence="9">The sequence shown here is derived from an EMBL/GenBank/DDBJ whole genome shotgun (WGS) entry which is preliminary data.</text>
</comment>
<feature type="transmembrane region" description="Helical" evidence="7">
    <location>
        <begin position="71"/>
        <end position="94"/>
    </location>
</feature>
<organism evidence="9 10">
    <name type="scientific">Streptomyces olivaceiscleroticus</name>
    <dbReference type="NCBI Taxonomy" id="68245"/>
    <lineage>
        <taxon>Bacteria</taxon>
        <taxon>Bacillati</taxon>
        <taxon>Actinomycetota</taxon>
        <taxon>Actinomycetes</taxon>
        <taxon>Kitasatosporales</taxon>
        <taxon>Streptomycetaceae</taxon>
        <taxon>Streptomyces</taxon>
    </lineage>
</organism>
<evidence type="ECO:0000256" key="6">
    <source>
        <dbReference type="SAM" id="MobiDB-lite"/>
    </source>
</evidence>
<feature type="region of interest" description="Disordered" evidence="6">
    <location>
        <begin position="1"/>
        <end position="31"/>
    </location>
</feature>
<dbReference type="Proteomes" id="UP001500909">
    <property type="component" value="Unassembled WGS sequence"/>
</dbReference>
<evidence type="ECO:0000256" key="3">
    <source>
        <dbReference type="ARBA" id="ARBA00022692"/>
    </source>
</evidence>
<protein>
    <submittedName>
        <fullName evidence="9">CopD family protein</fullName>
    </submittedName>
</protein>
<evidence type="ECO:0000256" key="2">
    <source>
        <dbReference type="ARBA" id="ARBA00022475"/>
    </source>
</evidence>
<dbReference type="InterPro" id="IPR032694">
    <property type="entry name" value="CopC/D"/>
</dbReference>
<keyword evidence="2" id="KW-1003">Cell membrane</keyword>
<comment type="subcellular location">
    <subcellularLocation>
        <location evidence="1">Cell membrane</location>
        <topology evidence="1">Multi-pass membrane protein</topology>
    </subcellularLocation>
</comment>